<feature type="domain" description="Exportin-T C-terminal" evidence="12">
    <location>
        <begin position="322"/>
        <end position="418"/>
    </location>
</feature>
<evidence type="ECO:0000313" key="13">
    <source>
        <dbReference type="EMBL" id="SAL94983.1"/>
    </source>
</evidence>
<gene>
    <name evidence="13" type="primary">ABSGL_00277.1 scaffold 414</name>
</gene>
<dbReference type="Gene3D" id="1.25.10.10">
    <property type="entry name" value="Leucine-rich Repeat Variant"/>
    <property type="match status" value="1"/>
</dbReference>
<dbReference type="GO" id="GO:0071528">
    <property type="term" value="P:tRNA re-export from nucleus"/>
    <property type="evidence" value="ECO:0007669"/>
    <property type="project" value="UniProtKB-UniRule"/>
</dbReference>
<dbReference type="GO" id="GO:0031267">
    <property type="term" value="F:small GTPase binding"/>
    <property type="evidence" value="ECO:0007669"/>
    <property type="project" value="InterPro"/>
</dbReference>
<evidence type="ECO:0000259" key="12">
    <source>
        <dbReference type="Pfam" id="PF19282"/>
    </source>
</evidence>
<keyword evidence="4 9" id="KW-0813">Transport</keyword>
<feature type="domain" description="Importin N-terminal" evidence="10">
    <location>
        <begin position="24"/>
        <end position="85"/>
    </location>
</feature>
<dbReference type="Pfam" id="PF19282">
    <property type="entry name" value="Exportin-T"/>
    <property type="match status" value="1"/>
</dbReference>
<name>A0A163IS97_ABSGL</name>
<accession>A0A163IS97</accession>
<comment type="similarity">
    <text evidence="2 9">Belongs to the exportin family.</text>
</comment>
<comment type="subcellular location">
    <subcellularLocation>
        <location evidence="1 9">Cytoplasm</location>
    </subcellularLocation>
    <subcellularLocation>
        <location evidence="9">Nucleus</location>
    </subcellularLocation>
    <text evidence="9">Shuttles between the nucleus and the cytoplasm.</text>
</comment>
<evidence type="ECO:0000256" key="5">
    <source>
        <dbReference type="ARBA" id="ARBA00022490"/>
    </source>
</evidence>
<dbReference type="GO" id="GO:0006886">
    <property type="term" value="P:intracellular protein transport"/>
    <property type="evidence" value="ECO:0007669"/>
    <property type="project" value="InterPro"/>
</dbReference>
<evidence type="ECO:0000256" key="9">
    <source>
        <dbReference type="RuleBase" id="RU366037"/>
    </source>
</evidence>
<reference evidence="13" key="1">
    <citation type="submission" date="2016-04" db="EMBL/GenBank/DDBJ databases">
        <authorList>
            <person name="Evans L.H."/>
            <person name="Alamgir A."/>
            <person name="Owens N."/>
            <person name="Weber N.D."/>
            <person name="Virtaneva K."/>
            <person name="Barbian K."/>
            <person name="Babar A."/>
            <person name="Rosenke K."/>
        </authorList>
    </citation>
    <scope>NUCLEOTIDE SEQUENCE [LARGE SCALE GENOMIC DNA]</scope>
    <source>
        <strain evidence="13">CBS 101.48</strain>
    </source>
</reference>
<dbReference type="OrthoDB" id="2438814at2759"/>
<dbReference type="AlphaFoldDB" id="A0A163IS97"/>
<keyword evidence="6 9" id="KW-0820">tRNA-binding</keyword>
<evidence type="ECO:0000313" key="14">
    <source>
        <dbReference type="Proteomes" id="UP000078561"/>
    </source>
</evidence>
<dbReference type="EMBL" id="LT550083">
    <property type="protein sequence ID" value="SAL94983.1"/>
    <property type="molecule type" value="Genomic_DNA"/>
</dbReference>
<dbReference type="Pfam" id="PF03810">
    <property type="entry name" value="IBN_N"/>
    <property type="match status" value="1"/>
</dbReference>
<evidence type="ECO:0000256" key="2">
    <source>
        <dbReference type="ARBA" id="ARBA00009466"/>
    </source>
</evidence>
<feature type="non-terminal residue" evidence="13">
    <location>
        <position position="418"/>
    </location>
</feature>
<evidence type="ECO:0000256" key="3">
    <source>
        <dbReference type="ARBA" id="ARBA00018928"/>
    </source>
</evidence>
<sequence>MDQIEQAVICALDPHVDPNLKAQANAYCEQIKNSIDGWQLCLQLFIKEPKVVAQARFFALQVLENTLQNRYDSLDANAVDYIERTMMEYLQREFVDNTETGSEETYIRNKAAQSLTLLFAHVYPNGWPSFFKDIMALARTSTGTSHAKAADFFLRLCISIDEEIARMDIPRHRDQVVRNTNIKDYMRLGDIQLVAAYWFELLQEFRAQNPSIAQLALKNIGAYIAWMDISLVVNDQVMNALYELLSDTNLRIPACECLADIASKGMMPMDKLNMIQMLNITDTLGRLDLSDPEFVESAARLTNVMGIELCKINMDTTIPSDAKLTSWTLIEQLSPYLLKFLADEYDDTTTAVFPFVNDILTILKKQKKNMQPLSQAQRELLGSLLNVIIQKMKYNEETEWGADDDEPEEEVLFAELRK</sequence>
<dbReference type="OMA" id="NEETEWG"/>
<evidence type="ECO:0000256" key="7">
    <source>
        <dbReference type="ARBA" id="ARBA00022884"/>
    </source>
</evidence>
<dbReference type="InterPro" id="IPR040017">
    <property type="entry name" value="XPOT"/>
</dbReference>
<dbReference type="Pfam" id="PF08389">
    <property type="entry name" value="Xpo1"/>
    <property type="match status" value="1"/>
</dbReference>
<evidence type="ECO:0000259" key="10">
    <source>
        <dbReference type="Pfam" id="PF03810"/>
    </source>
</evidence>
<dbReference type="GO" id="GO:0005737">
    <property type="term" value="C:cytoplasm"/>
    <property type="evidence" value="ECO:0007669"/>
    <property type="project" value="UniProtKB-SubCell"/>
</dbReference>
<organism evidence="13">
    <name type="scientific">Absidia glauca</name>
    <name type="common">Pin mould</name>
    <dbReference type="NCBI Taxonomy" id="4829"/>
    <lineage>
        <taxon>Eukaryota</taxon>
        <taxon>Fungi</taxon>
        <taxon>Fungi incertae sedis</taxon>
        <taxon>Mucoromycota</taxon>
        <taxon>Mucoromycotina</taxon>
        <taxon>Mucoromycetes</taxon>
        <taxon>Mucorales</taxon>
        <taxon>Cunninghamellaceae</taxon>
        <taxon>Absidia</taxon>
    </lineage>
</organism>
<dbReference type="InterPro" id="IPR013598">
    <property type="entry name" value="Exportin-1/Importin-b-like"/>
</dbReference>
<keyword evidence="5 9" id="KW-0963">Cytoplasm</keyword>
<protein>
    <recommendedName>
        <fullName evidence="3 9">Exportin-T</fullName>
    </recommendedName>
    <alternativeName>
        <fullName evidence="9">Exportin(tRNA)</fullName>
    </alternativeName>
    <alternativeName>
        <fullName evidence="9">tRNA exportin</fullName>
    </alternativeName>
</protein>
<keyword evidence="8 9" id="KW-0539">Nucleus</keyword>
<dbReference type="GO" id="GO:0016363">
    <property type="term" value="C:nuclear matrix"/>
    <property type="evidence" value="ECO:0007669"/>
    <property type="project" value="TreeGrafter"/>
</dbReference>
<comment type="function">
    <text evidence="9">tRNA nucleus export receptor which facilitates tRNA translocation across the nuclear pore complex.</text>
</comment>
<dbReference type="GO" id="GO:0005643">
    <property type="term" value="C:nuclear pore"/>
    <property type="evidence" value="ECO:0007669"/>
    <property type="project" value="TreeGrafter"/>
</dbReference>
<keyword evidence="14" id="KW-1185">Reference proteome</keyword>
<dbReference type="PANTHER" id="PTHR15952">
    <property type="entry name" value="EXPORTIN-T/LOS1"/>
    <property type="match status" value="1"/>
</dbReference>
<dbReference type="InterPro" id="IPR016024">
    <property type="entry name" value="ARM-type_fold"/>
</dbReference>
<evidence type="ECO:0000256" key="8">
    <source>
        <dbReference type="ARBA" id="ARBA00023242"/>
    </source>
</evidence>
<dbReference type="InterPro" id="IPR001494">
    <property type="entry name" value="Importin-beta_N"/>
</dbReference>
<dbReference type="PANTHER" id="PTHR15952:SF11">
    <property type="entry name" value="EXPORTIN-T"/>
    <property type="match status" value="1"/>
</dbReference>
<evidence type="ECO:0000256" key="4">
    <source>
        <dbReference type="ARBA" id="ARBA00022448"/>
    </source>
</evidence>
<keyword evidence="7 9" id="KW-0694">RNA-binding</keyword>
<evidence type="ECO:0000256" key="6">
    <source>
        <dbReference type="ARBA" id="ARBA00022555"/>
    </source>
</evidence>
<evidence type="ECO:0000259" key="11">
    <source>
        <dbReference type="Pfam" id="PF08389"/>
    </source>
</evidence>
<dbReference type="InterPro" id="IPR045546">
    <property type="entry name" value="Exportin-T_C"/>
</dbReference>
<dbReference type="Proteomes" id="UP000078561">
    <property type="component" value="Unassembled WGS sequence"/>
</dbReference>
<dbReference type="InterPro" id="IPR011989">
    <property type="entry name" value="ARM-like"/>
</dbReference>
<evidence type="ECO:0000256" key="1">
    <source>
        <dbReference type="ARBA" id="ARBA00004496"/>
    </source>
</evidence>
<proteinExistence type="inferred from homology"/>
<dbReference type="GO" id="GO:0000049">
    <property type="term" value="F:tRNA binding"/>
    <property type="evidence" value="ECO:0007669"/>
    <property type="project" value="UniProtKB-UniRule"/>
</dbReference>
<feature type="domain" description="Exportin-1/Importin-beta-like" evidence="11">
    <location>
        <begin position="105"/>
        <end position="258"/>
    </location>
</feature>
<dbReference type="STRING" id="4829.A0A163IS97"/>
<dbReference type="InParanoid" id="A0A163IS97"/>
<dbReference type="SUPFAM" id="SSF48371">
    <property type="entry name" value="ARM repeat"/>
    <property type="match status" value="1"/>
</dbReference>